<proteinExistence type="predicted"/>
<keyword evidence="3" id="KW-1185">Reference proteome</keyword>
<gene>
    <name evidence="2" type="ORF">H2200_002750</name>
</gene>
<feature type="domain" description="AB hydrolase-1" evidence="1">
    <location>
        <begin position="8"/>
        <end position="250"/>
    </location>
</feature>
<dbReference type="EMBL" id="JAPDRK010000003">
    <property type="protein sequence ID" value="KAJ9614613.1"/>
    <property type="molecule type" value="Genomic_DNA"/>
</dbReference>
<comment type="caution">
    <text evidence="2">The sequence shown here is derived from an EMBL/GenBank/DDBJ whole genome shotgun (WGS) entry which is preliminary data.</text>
</comment>
<organism evidence="2 3">
    <name type="scientific">Cladophialophora chaetospira</name>
    <dbReference type="NCBI Taxonomy" id="386627"/>
    <lineage>
        <taxon>Eukaryota</taxon>
        <taxon>Fungi</taxon>
        <taxon>Dikarya</taxon>
        <taxon>Ascomycota</taxon>
        <taxon>Pezizomycotina</taxon>
        <taxon>Eurotiomycetes</taxon>
        <taxon>Chaetothyriomycetidae</taxon>
        <taxon>Chaetothyriales</taxon>
        <taxon>Herpotrichiellaceae</taxon>
        <taxon>Cladophialophora</taxon>
    </lineage>
</organism>
<dbReference type="Proteomes" id="UP001172673">
    <property type="component" value="Unassembled WGS sequence"/>
</dbReference>
<dbReference type="InterPro" id="IPR000073">
    <property type="entry name" value="AB_hydrolase_1"/>
</dbReference>
<reference evidence="2" key="1">
    <citation type="submission" date="2022-10" db="EMBL/GenBank/DDBJ databases">
        <title>Culturing micro-colonial fungi from biological soil crusts in the Mojave desert and describing Neophaeococcomyces mojavensis, and introducing the new genera and species Taxawa tesnikishii.</title>
        <authorList>
            <person name="Kurbessoian T."/>
            <person name="Stajich J.E."/>
        </authorList>
    </citation>
    <scope>NUCLEOTIDE SEQUENCE</scope>
    <source>
        <strain evidence="2">TK_41</strain>
    </source>
</reference>
<dbReference type="InterPro" id="IPR052897">
    <property type="entry name" value="Sec-Metab_Biosynth_Hydrolase"/>
</dbReference>
<dbReference type="Pfam" id="PF12697">
    <property type="entry name" value="Abhydrolase_6"/>
    <property type="match status" value="1"/>
</dbReference>
<evidence type="ECO:0000259" key="1">
    <source>
        <dbReference type="Pfam" id="PF12697"/>
    </source>
</evidence>
<dbReference type="Gene3D" id="3.40.50.1820">
    <property type="entry name" value="alpha/beta hydrolase"/>
    <property type="match status" value="1"/>
</dbReference>
<dbReference type="InterPro" id="IPR029058">
    <property type="entry name" value="AB_hydrolase_fold"/>
</dbReference>
<sequence>MAQSSPIILIIPGSFSTAQMYYSVLSSLETLSPNTPAYVSNLPSAIRNAPEPAATLADDAAHFRSIIEKLAEGGREVILVAHSYGGVVATEIAGVSKKEREAQGKKGGVVRIVYLAAHVVEESKSLQEQIGQPPNPAIAKVGEDHFIRFVNVQMIAQGTIPDMDQTIAVEFIKSMGRHSNLSFTSKATHSGWKNVPVSWILTEQDFIVAPDLQKSYIKRIEEESGQKVDLHVLATGHAPNASAPEKVAEVLVKVLALEN</sequence>
<evidence type="ECO:0000313" key="2">
    <source>
        <dbReference type="EMBL" id="KAJ9614613.1"/>
    </source>
</evidence>
<name>A0AA38XK98_9EURO</name>
<dbReference type="PANTHER" id="PTHR37017">
    <property type="entry name" value="AB HYDROLASE-1 DOMAIN-CONTAINING PROTEIN-RELATED"/>
    <property type="match status" value="1"/>
</dbReference>
<dbReference type="PANTHER" id="PTHR37017:SF13">
    <property type="entry name" value="AB HYDROLASE-1 DOMAIN-CONTAINING PROTEIN"/>
    <property type="match status" value="1"/>
</dbReference>
<dbReference type="AlphaFoldDB" id="A0AA38XK98"/>
<dbReference type="SUPFAM" id="SSF53474">
    <property type="entry name" value="alpha/beta-Hydrolases"/>
    <property type="match status" value="1"/>
</dbReference>
<accession>A0AA38XK98</accession>
<evidence type="ECO:0000313" key="3">
    <source>
        <dbReference type="Proteomes" id="UP001172673"/>
    </source>
</evidence>
<protein>
    <recommendedName>
        <fullName evidence="1">AB hydrolase-1 domain-containing protein</fullName>
    </recommendedName>
</protein>